<dbReference type="InterPro" id="IPR042099">
    <property type="entry name" value="ANL_N_sf"/>
</dbReference>
<dbReference type="GO" id="GO:0005886">
    <property type="term" value="C:plasma membrane"/>
    <property type="evidence" value="ECO:0007669"/>
    <property type="project" value="TreeGrafter"/>
</dbReference>
<dbReference type="InterPro" id="IPR045851">
    <property type="entry name" value="AMP-bd_C_sf"/>
</dbReference>
<feature type="domain" description="AMP-dependent synthetase/ligase" evidence="2">
    <location>
        <begin position="20"/>
        <end position="398"/>
    </location>
</feature>
<name>A0A8J4DMS2_9ACTN</name>
<accession>A0A8J4DMS2</accession>
<dbReference type="Pfam" id="PF00501">
    <property type="entry name" value="AMP-binding"/>
    <property type="match status" value="1"/>
</dbReference>
<dbReference type="Proteomes" id="UP000619260">
    <property type="component" value="Unassembled WGS sequence"/>
</dbReference>
<dbReference type="PANTHER" id="PTHR22754:SF32">
    <property type="entry name" value="DISCO-INTERACTING PROTEIN 2"/>
    <property type="match status" value="1"/>
</dbReference>
<comment type="similarity">
    <text evidence="1">Belongs to the ATP-dependent AMP-binding enzyme family.</text>
</comment>
<dbReference type="GO" id="GO:0070566">
    <property type="term" value="F:adenylyltransferase activity"/>
    <property type="evidence" value="ECO:0007669"/>
    <property type="project" value="TreeGrafter"/>
</dbReference>
<dbReference type="RefSeq" id="WP_203897231.1">
    <property type="nucleotide sequence ID" value="NZ_BOPF01000002.1"/>
</dbReference>
<proteinExistence type="inferred from homology"/>
<evidence type="ECO:0000256" key="1">
    <source>
        <dbReference type="ARBA" id="ARBA00006432"/>
    </source>
</evidence>
<dbReference type="AlphaFoldDB" id="A0A8J4DMS2"/>
<dbReference type="PROSITE" id="PS00455">
    <property type="entry name" value="AMP_BINDING"/>
    <property type="match status" value="1"/>
</dbReference>
<keyword evidence="4" id="KW-1185">Reference proteome</keyword>
<dbReference type="SUPFAM" id="SSF56801">
    <property type="entry name" value="Acetyl-CoA synthetase-like"/>
    <property type="match status" value="1"/>
</dbReference>
<dbReference type="EMBL" id="BOPF01000002">
    <property type="protein sequence ID" value="GIJ43674.1"/>
    <property type="molecule type" value="Genomic_DNA"/>
</dbReference>
<evidence type="ECO:0000313" key="4">
    <source>
        <dbReference type="Proteomes" id="UP000619260"/>
    </source>
</evidence>
<evidence type="ECO:0000259" key="2">
    <source>
        <dbReference type="Pfam" id="PF00501"/>
    </source>
</evidence>
<dbReference type="Gene3D" id="3.40.50.12780">
    <property type="entry name" value="N-terminal domain of ligase-like"/>
    <property type="match status" value="1"/>
</dbReference>
<sequence>MTATTLGAGLAALARTAPGAALHFPHTAERITAAEVDRAATVAAGRFRAAGVVPGDVVGVLLPPLNDVPVTLFGLWRAGAAVSLLPIQPGFGDEAATGRRLARIAQAAGMRHLVLANEFRPLGAVLGDLLPDLTVITPGVGPSDTRLPDVPADALAVVQFTSGSTSAPRGVMLSHTSLLAGLRAVVVSGRLTPDDVVVQWVPLFHDMGLIGLLSSWLNGSDVHVFTPTAFLRRPVEVLRHFAAVGGTILNGPNFSYDYLLDALRPGDLSTVDLSRWRLAFNGSEPVSAETVERFTATLGVHPSVMYPVYGMAEATLAVTFPEPGSVPRAVPVDRTALATSGTVRILPGPGPGAKRVVSVGRPVHGIVLRIVDPSGEPVGEGRLGEIQIGGPAVSSGYYRDPEATRRLFDGAWLRTGDLGFTLDGDLFVAGRLKEMVVVRGRNFFPDDVERVARETPGVYRGRCVAFSDTSDEGAEHIGVIVESVADADGGAALRREVARRVSAELDLAAVRVYVVRPRWLTRTTSGKWQRALAAERIGADRP</sequence>
<dbReference type="GO" id="GO:0006633">
    <property type="term" value="P:fatty acid biosynthetic process"/>
    <property type="evidence" value="ECO:0007669"/>
    <property type="project" value="TreeGrafter"/>
</dbReference>
<gene>
    <name evidence="3" type="ORF">Val02_05600</name>
</gene>
<dbReference type="PANTHER" id="PTHR22754">
    <property type="entry name" value="DISCO-INTERACTING PROTEIN 2 DIP2 -RELATED"/>
    <property type="match status" value="1"/>
</dbReference>
<reference evidence="3" key="1">
    <citation type="submission" date="2021-01" db="EMBL/GenBank/DDBJ databases">
        <title>Whole genome shotgun sequence of Virgisporangium aliadipatigenens NBRC 105644.</title>
        <authorList>
            <person name="Komaki H."/>
            <person name="Tamura T."/>
        </authorList>
    </citation>
    <scope>NUCLEOTIDE SEQUENCE</scope>
    <source>
        <strain evidence="3">NBRC 105644</strain>
    </source>
</reference>
<organism evidence="3 4">
    <name type="scientific">Virgisporangium aliadipatigenens</name>
    <dbReference type="NCBI Taxonomy" id="741659"/>
    <lineage>
        <taxon>Bacteria</taxon>
        <taxon>Bacillati</taxon>
        <taxon>Actinomycetota</taxon>
        <taxon>Actinomycetes</taxon>
        <taxon>Micromonosporales</taxon>
        <taxon>Micromonosporaceae</taxon>
        <taxon>Virgisporangium</taxon>
    </lineage>
</organism>
<dbReference type="Gene3D" id="3.30.300.30">
    <property type="match status" value="1"/>
</dbReference>
<dbReference type="InterPro" id="IPR020845">
    <property type="entry name" value="AMP-binding_CS"/>
</dbReference>
<protein>
    <recommendedName>
        <fullName evidence="2">AMP-dependent synthetase/ligase domain-containing protein</fullName>
    </recommendedName>
</protein>
<comment type="caution">
    <text evidence="3">The sequence shown here is derived from an EMBL/GenBank/DDBJ whole genome shotgun (WGS) entry which is preliminary data.</text>
</comment>
<dbReference type="InterPro" id="IPR000873">
    <property type="entry name" value="AMP-dep_synth/lig_dom"/>
</dbReference>
<evidence type="ECO:0000313" key="3">
    <source>
        <dbReference type="EMBL" id="GIJ43674.1"/>
    </source>
</evidence>